<evidence type="ECO:0000313" key="5">
    <source>
        <dbReference type="Proteomes" id="UP000321577"/>
    </source>
</evidence>
<dbReference type="Pfam" id="PF05593">
    <property type="entry name" value="RHS_repeat"/>
    <property type="match status" value="4"/>
</dbReference>
<evidence type="ECO:0008006" key="6">
    <source>
        <dbReference type="Google" id="ProtNLM"/>
    </source>
</evidence>
<dbReference type="Pfam" id="PF20148">
    <property type="entry name" value="DUF6531"/>
    <property type="match status" value="1"/>
</dbReference>
<feature type="domain" description="Teneurin-like YD-shell" evidence="3">
    <location>
        <begin position="800"/>
        <end position="919"/>
    </location>
</feature>
<feature type="domain" description="Teneurin-like YD-shell" evidence="3">
    <location>
        <begin position="920"/>
        <end position="1200"/>
    </location>
</feature>
<dbReference type="Gene3D" id="2.180.10.10">
    <property type="entry name" value="RHS repeat-associated core"/>
    <property type="match status" value="3"/>
</dbReference>
<reference evidence="4 5" key="1">
    <citation type="submission" date="2019-07" db="EMBL/GenBank/DDBJ databases">
        <title>Whole genome shotgun sequence of Brevifollis gellanilyticus NBRC 108608.</title>
        <authorList>
            <person name="Hosoyama A."/>
            <person name="Uohara A."/>
            <person name="Ohji S."/>
            <person name="Ichikawa N."/>
        </authorList>
    </citation>
    <scope>NUCLEOTIDE SEQUENCE [LARGE SCALE GENOMIC DNA]</scope>
    <source>
        <strain evidence="4 5">NBRC 108608</strain>
    </source>
</reference>
<dbReference type="SUPFAM" id="SSF63825">
    <property type="entry name" value="YWTD domain"/>
    <property type="match status" value="1"/>
</dbReference>
<accession>A0A512M7K7</accession>
<dbReference type="Pfam" id="PF25023">
    <property type="entry name" value="TEN_YD-shell"/>
    <property type="match status" value="2"/>
</dbReference>
<proteinExistence type="predicted"/>
<dbReference type="InterPro" id="IPR056823">
    <property type="entry name" value="TEN-like_YD-shell"/>
</dbReference>
<sequence length="1469" mass="157743">MKSPLFLARRVHFLHIALLLLFVAVPPAPGFFFLINGFLVMVGQSISVTVKGSSPSATVNLQSIFSSGSGQVALGEALPKSGKGSVSVILIGVTAGSGSVGFSGTNNGGSVFGSLNFNVIPGPGTVAQNPFVGIGGDPVSTKTGEYFGNEGTDLDLGGPMPLAFSRYVASKLASDGFVQANLGGNRSHNFASRMITVTPVIKQVVLPSGAVLKFDKSGTKWVLSHPLDTPYQLVETAGNFLLGNPETKHIWTYDNTGKLTKIEDGKGNEHTLTYTGGKLSSVTDGIGRTITINQPGTEIASITDHTASRTVNYNYSGGVLVSVQDYGGHTTTYTANGGGLPVSHMLPVGNVPFTQSYTGAKVTTQTERGTDISTLLYNPATTTFTDPLNKTLVDEYDLLGRLITHTDQGGKTISMTYDSAGRRSSVTDRLGNKTSIVYHAGSGGPQTITNTEGKVTSYTYKPRTVAGIVFHDVTKITYPDGASRSFTYDAKGNITQITDEAGKVWKYTYNGKGQVLTATNPLGGVMTSTYDPAGNLLTVQPPEMGTTSYSYDLARHRITQITRPGGAQVTLAYDSKDRLISQTDERTNVWQYTYDNNNNLTVVTDPDGETTTNSYDVLDRMTSSTDRLSQPTNMTFDSRRLLSSLTNPNGGVINLTYDDRRRMTGLEDAGGQDWLFTYDNEGRLVTTQTPVDPPDVRKLNKLGFVTQSVDPLGNTRNLTRDAMQRVTSSIDPLGRVTNFAFDKRGYLVSATEQGTGTAKYDRDGLGHVTKLTDPNGGVWSMVYQKAGRLTKVTDPLGKATTITYDSRGRPLTSTFADAHTCTMGYDAASNPTSSVFSAGPNLLFTYDNLNRLTSANGVAFEYDAEGRLTNCEQNTHDFTATYDNGGRLQTVSYLDGAFTVTYGYDSRNRLTSVTDSEGTSIVMGYDNAGRLTSQTRTPGIDSSYVYDAAGRLTQILEGGAATLNYGLNPASEVVDLDITAPTLPGVAASTKTFKHGKAGEITTTDYAYDVRGRLTASPGKTYQWDGASQLVDISGVTLAYNGVGDIVTRTETAQTTRFYHHYALNLSPIVYEDLPSGSDRMYVWTPGGRLLYSVDVGSGDPTFYHFDRVGSTLALSDSAGTVTDSYAYGPYGELLGHTGGSTQPFTYVGGYGVRTEGALYHMRSRYYDPTAAQFLSRDPMPPRLADPKSTHTYSYASQNPLRYIDPEGGLVCAPFVEGLGVSSQRRPALNFLKVATPMDDSPKPIDRIFVSYNYFGGNGCFGGAPPSPDRLPFCPPFEPPFMPLGSNVFGDPSTGDCGFDLFILRHIAFPDIPFGDPPLVLEVNDDILASDFPPKLPPGYHPLYGNTVFNASGNPGGLLLHDNEPPLTNNTINCDGPGGTPAQDQAQQADGGGGGINQAAMIEVYKMIYRAYKMAEDALMIKAQQNGFKLSEEEARALEDFKKQRKAMGKIIKKMGGTLPDTDPSSSSL</sequence>
<evidence type="ECO:0000313" key="4">
    <source>
        <dbReference type="EMBL" id="GEP42719.1"/>
    </source>
</evidence>
<dbReference type="InterPro" id="IPR031325">
    <property type="entry name" value="RHS_repeat"/>
</dbReference>
<gene>
    <name evidence="4" type="ORF">BGE01nite_20100</name>
</gene>
<dbReference type="InterPro" id="IPR045351">
    <property type="entry name" value="DUF6531"/>
</dbReference>
<name>A0A512M7K7_9BACT</name>
<dbReference type="PANTHER" id="PTHR32305">
    <property type="match status" value="1"/>
</dbReference>
<keyword evidence="1" id="KW-0677">Repeat</keyword>
<keyword evidence="5" id="KW-1185">Reference proteome</keyword>
<dbReference type="RefSeq" id="WP_146850308.1">
    <property type="nucleotide sequence ID" value="NZ_BKAG01000011.1"/>
</dbReference>
<dbReference type="NCBIfam" id="TIGR01643">
    <property type="entry name" value="YD_repeat_2x"/>
    <property type="match status" value="8"/>
</dbReference>
<dbReference type="PANTHER" id="PTHR32305:SF15">
    <property type="entry name" value="PROTEIN RHSA-RELATED"/>
    <property type="match status" value="1"/>
</dbReference>
<evidence type="ECO:0000259" key="2">
    <source>
        <dbReference type="Pfam" id="PF20148"/>
    </source>
</evidence>
<comment type="caution">
    <text evidence="4">The sequence shown here is derived from an EMBL/GenBank/DDBJ whole genome shotgun (WGS) entry which is preliminary data.</text>
</comment>
<dbReference type="InterPro" id="IPR050708">
    <property type="entry name" value="T6SS_VgrG/RHS"/>
</dbReference>
<dbReference type="InterPro" id="IPR022385">
    <property type="entry name" value="Rhs_assc_core"/>
</dbReference>
<protein>
    <recommendedName>
        <fullName evidence="6">Type IV secretion protein Rhs</fullName>
    </recommendedName>
</protein>
<dbReference type="Proteomes" id="UP000321577">
    <property type="component" value="Unassembled WGS sequence"/>
</dbReference>
<dbReference type="EMBL" id="BKAG01000011">
    <property type="protein sequence ID" value="GEP42719.1"/>
    <property type="molecule type" value="Genomic_DNA"/>
</dbReference>
<dbReference type="InterPro" id="IPR006530">
    <property type="entry name" value="YD"/>
</dbReference>
<organism evidence="4 5">
    <name type="scientific">Brevifollis gellanilyticus</name>
    <dbReference type="NCBI Taxonomy" id="748831"/>
    <lineage>
        <taxon>Bacteria</taxon>
        <taxon>Pseudomonadati</taxon>
        <taxon>Verrucomicrobiota</taxon>
        <taxon>Verrucomicrobiia</taxon>
        <taxon>Verrucomicrobiales</taxon>
        <taxon>Verrucomicrobiaceae</taxon>
    </lineage>
</organism>
<feature type="domain" description="DUF6531" evidence="2">
    <location>
        <begin position="136"/>
        <end position="195"/>
    </location>
</feature>
<evidence type="ECO:0000259" key="3">
    <source>
        <dbReference type="Pfam" id="PF25023"/>
    </source>
</evidence>
<dbReference type="NCBIfam" id="TIGR03696">
    <property type="entry name" value="Rhs_assc_core"/>
    <property type="match status" value="1"/>
</dbReference>
<dbReference type="OrthoDB" id="188473at2"/>
<evidence type="ECO:0000256" key="1">
    <source>
        <dbReference type="ARBA" id="ARBA00022737"/>
    </source>
</evidence>